<reference evidence="1" key="1">
    <citation type="submission" date="2019-04" db="EMBL/GenBank/DDBJ databases">
        <title>Microbes associate with the intestines of laboratory mice.</title>
        <authorList>
            <person name="Navarre W."/>
            <person name="Wong E."/>
            <person name="Huang K.C."/>
            <person name="Tropini C."/>
            <person name="Ng K."/>
            <person name="Yu B."/>
        </authorList>
    </citation>
    <scope>NUCLEOTIDE SEQUENCE</scope>
    <source>
        <strain evidence="1">NM86_A22</strain>
    </source>
</reference>
<dbReference type="EMBL" id="SSTG01000030">
    <property type="protein sequence ID" value="THG53826.1"/>
    <property type="molecule type" value="Genomic_DNA"/>
</dbReference>
<evidence type="ECO:0000313" key="1">
    <source>
        <dbReference type="EMBL" id="THG53826.1"/>
    </source>
</evidence>
<protein>
    <submittedName>
        <fullName evidence="1">DUF4923 family protein</fullName>
    </submittedName>
</protein>
<accession>A0AC61S6T5</accession>
<sequence>MKRILFIIAVMAAFVTTDASAQDFDLKKLLNKVSSSDSTKNSGGALSNLLGQLSNVLKPTDITGVWEYNGPAVKFKSDNLLMQAGGAAAGTTIKNKIEPYYKRAGLDKTVLTIEKDSTFVMSFKKGKLSGQIESGEDGTMVFRFKALGKINIGKMNASVSKLQGNKLQLTFDVSKLMKIVNAVASVSGSSSLQGLNKILQSYDGLEAGFELKKTKELPNDK</sequence>
<dbReference type="Proteomes" id="UP000305401">
    <property type="component" value="Unassembled WGS sequence"/>
</dbReference>
<organism evidence="1 2">
    <name type="scientific">Muribaculum caecicola</name>
    <dbReference type="NCBI Taxonomy" id="3038144"/>
    <lineage>
        <taxon>Bacteria</taxon>
        <taxon>Pseudomonadati</taxon>
        <taxon>Bacteroidota</taxon>
        <taxon>Bacteroidia</taxon>
        <taxon>Bacteroidales</taxon>
        <taxon>Muribaculaceae</taxon>
        <taxon>Muribaculum</taxon>
    </lineage>
</organism>
<gene>
    <name evidence="1" type="ORF">E5990_03965</name>
</gene>
<keyword evidence="2" id="KW-1185">Reference proteome</keyword>
<proteinExistence type="predicted"/>
<name>A0AC61S6T5_9BACT</name>
<evidence type="ECO:0000313" key="2">
    <source>
        <dbReference type="Proteomes" id="UP000305401"/>
    </source>
</evidence>
<comment type="caution">
    <text evidence="1">The sequence shown here is derived from an EMBL/GenBank/DDBJ whole genome shotgun (WGS) entry which is preliminary data.</text>
</comment>